<evidence type="ECO:0000313" key="1">
    <source>
        <dbReference type="EMBL" id="KAK1298038.1"/>
    </source>
</evidence>
<protein>
    <submittedName>
        <fullName evidence="1">Uncharacterized protein</fullName>
    </submittedName>
</protein>
<organism evidence="1 2">
    <name type="scientific">Acorus calamus</name>
    <name type="common">Sweet flag</name>
    <dbReference type="NCBI Taxonomy" id="4465"/>
    <lineage>
        <taxon>Eukaryota</taxon>
        <taxon>Viridiplantae</taxon>
        <taxon>Streptophyta</taxon>
        <taxon>Embryophyta</taxon>
        <taxon>Tracheophyta</taxon>
        <taxon>Spermatophyta</taxon>
        <taxon>Magnoliopsida</taxon>
        <taxon>Liliopsida</taxon>
        <taxon>Acoraceae</taxon>
        <taxon>Acorus</taxon>
    </lineage>
</organism>
<dbReference type="AlphaFoldDB" id="A0AAV9DCF4"/>
<dbReference type="Proteomes" id="UP001180020">
    <property type="component" value="Unassembled WGS sequence"/>
</dbReference>
<comment type="caution">
    <text evidence="1">The sequence shown here is derived from an EMBL/GenBank/DDBJ whole genome shotgun (WGS) entry which is preliminary data.</text>
</comment>
<gene>
    <name evidence="1" type="ORF">QJS10_CPB14g00768</name>
</gene>
<reference evidence="1" key="1">
    <citation type="journal article" date="2023" name="Nat. Commun.">
        <title>Diploid and tetraploid genomes of Acorus and the evolution of monocots.</title>
        <authorList>
            <person name="Ma L."/>
            <person name="Liu K.W."/>
            <person name="Li Z."/>
            <person name="Hsiao Y.Y."/>
            <person name="Qi Y."/>
            <person name="Fu T."/>
            <person name="Tang G.D."/>
            <person name="Zhang D."/>
            <person name="Sun W.H."/>
            <person name="Liu D.K."/>
            <person name="Li Y."/>
            <person name="Chen G.Z."/>
            <person name="Liu X.D."/>
            <person name="Liao X.Y."/>
            <person name="Jiang Y.T."/>
            <person name="Yu X."/>
            <person name="Hao Y."/>
            <person name="Huang J."/>
            <person name="Zhao X.W."/>
            <person name="Ke S."/>
            <person name="Chen Y.Y."/>
            <person name="Wu W.L."/>
            <person name="Hsu J.L."/>
            <person name="Lin Y.F."/>
            <person name="Huang M.D."/>
            <person name="Li C.Y."/>
            <person name="Huang L."/>
            <person name="Wang Z.W."/>
            <person name="Zhao X."/>
            <person name="Zhong W.Y."/>
            <person name="Peng D.H."/>
            <person name="Ahmad S."/>
            <person name="Lan S."/>
            <person name="Zhang J.S."/>
            <person name="Tsai W.C."/>
            <person name="Van de Peer Y."/>
            <person name="Liu Z.J."/>
        </authorList>
    </citation>
    <scope>NUCLEOTIDE SEQUENCE</scope>
    <source>
        <strain evidence="1">CP</strain>
    </source>
</reference>
<proteinExistence type="predicted"/>
<keyword evidence="2" id="KW-1185">Reference proteome</keyword>
<name>A0AAV9DCF4_ACOCL</name>
<reference evidence="1" key="2">
    <citation type="submission" date="2023-06" db="EMBL/GenBank/DDBJ databases">
        <authorList>
            <person name="Ma L."/>
            <person name="Liu K.-W."/>
            <person name="Li Z."/>
            <person name="Hsiao Y.-Y."/>
            <person name="Qi Y."/>
            <person name="Fu T."/>
            <person name="Tang G."/>
            <person name="Zhang D."/>
            <person name="Sun W.-H."/>
            <person name="Liu D.-K."/>
            <person name="Li Y."/>
            <person name="Chen G.-Z."/>
            <person name="Liu X.-D."/>
            <person name="Liao X.-Y."/>
            <person name="Jiang Y.-T."/>
            <person name="Yu X."/>
            <person name="Hao Y."/>
            <person name="Huang J."/>
            <person name="Zhao X.-W."/>
            <person name="Ke S."/>
            <person name="Chen Y.-Y."/>
            <person name="Wu W.-L."/>
            <person name="Hsu J.-L."/>
            <person name="Lin Y.-F."/>
            <person name="Huang M.-D."/>
            <person name="Li C.-Y."/>
            <person name="Huang L."/>
            <person name="Wang Z.-W."/>
            <person name="Zhao X."/>
            <person name="Zhong W.-Y."/>
            <person name="Peng D.-H."/>
            <person name="Ahmad S."/>
            <person name="Lan S."/>
            <person name="Zhang J.-S."/>
            <person name="Tsai W.-C."/>
            <person name="Van De Peer Y."/>
            <person name="Liu Z.-J."/>
        </authorList>
    </citation>
    <scope>NUCLEOTIDE SEQUENCE</scope>
    <source>
        <strain evidence="1">CP</strain>
        <tissue evidence="1">Leaves</tissue>
    </source>
</reference>
<accession>A0AAV9DCF4</accession>
<sequence>MTILIYGAFAEQSVLQNPREEKCAEKALGSPILSCVDHLITKLFLDSKQL</sequence>
<dbReference type="EMBL" id="JAUJYO010000014">
    <property type="protein sequence ID" value="KAK1298038.1"/>
    <property type="molecule type" value="Genomic_DNA"/>
</dbReference>
<evidence type="ECO:0000313" key="2">
    <source>
        <dbReference type="Proteomes" id="UP001180020"/>
    </source>
</evidence>